<gene>
    <name evidence="7" type="ORF">GGP61_001446</name>
</gene>
<comment type="subcellular location">
    <subcellularLocation>
        <location evidence="1">Membrane</location>
        <topology evidence="1">Single-pass membrane protein</topology>
    </subcellularLocation>
</comment>
<comment type="caution">
    <text evidence="7">The sequence shown here is derived from an EMBL/GenBank/DDBJ whole genome shotgun (WGS) entry which is preliminary data.</text>
</comment>
<keyword evidence="5" id="KW-0472">Membrane</keyword>
<proteinExistence type="inferred from homology"/>
<evidence type="ECO:0000256" key="1">
    <source>
        <dbReference type="ARBA" id="ARBA00004167"/>
    </source>
</evidence>
<name>A0A9X2TEU5_9BACT</name>
<feature type="compositionally biased region" description="Basic residues" evidence="6">
    <location>
        <begin position="448"/>
        <end position="458"/>
    </location>
</feature>
<evidence type="ECO:0000313" key="7">
    <source>
        <dbReference type="EMBL" id="MCS3709842.1"/>
    </source>
</evidence>
<organism evidence="7 8">
    <name type="scientific">Salinibacter ruber</name>
    <dbReference type="NCBI Taxonomy" id="146919"/>
    <lineage>
        <taxon>Bacteria</taxon>
        <taxon>Pseudomonadati</taxon>
        <taxon>Rhodothermota</taxon>
        <taxon>Rhodothermia</taxon>
        <taxon>Rhodothermales</taxon>
        <taxon>Salinibacteraceae</taxon>
        <taxon>Salinibacter</taxon>
    </lineage>
</organism>
<dbReference type="EMBL" id="JANUAE010000004">
    <property type="protein sequence ID" value="MCS3709842.1"/>
    <property type="molecule type" value="Genomic_DNA"/>
</dbReference>
<keyword evidence="3" id="KW-0812">Transmembrane</keyword>
<dbReference type="InterPro" id="IPR005498">
    <property type="entry name" value="T4SS_VirB10/TraB/TrbI"/>
</dbReference>
<accession>A0A9X2TEU5</accession>
<feature type="compositionally biased region" description="Basic and acidic residues" evidence="6">
    <location>
        <begin position="463"/>
        <end position="487"/>
    </location>
</feature>
<dbReference type="Pfam" id="PF03743">
    <property type="entry name" value="TrbI"/>
    <property type="match status" value="1"/>
</dbReference>
<protein>
    <submittedName>
        <fullName evidence="7">Type IV secretory pathway VirB10-like protein</fullName>
    </submittedName>
</protein>
<dbReference type="Gene3D" id="2.40.128.260">
    <property type="entry name" value="Type IV secretion system, VirB10/TraB/TrbI"/>
    <property type="match status" value="1"/>
</dbReference>
<dbReference type="RefSeq" id="WP_259123740.1">
    <property type="nucleotide sequence ID" value="NZ_JANTZO010000005.1"/>
</dbReference>
<dbReference type="GO" id="GO:0016020">
    <property type="term" value="C:membrane"/>
    <property type="evidence" value="ECO:0007669"/>
    <property type="project" value="UniProtKB-SubCell"/>
</dbReference>
<dbReference type="AlphaFoldDB" id="A0A9X2TEU5"/>
<feature type="compositionally biased region" description="Polar residues" evidence="6">
    <location>
        <begin position="419"/>
        <end position="430"/>
    </location>
</feature>
<feature type="compositionally biased region" description="Low complexity" evidence="6">
    <location>
        <begin position="40"/>
        <end position="51"/>
    </location>
</feature>
<comment type="similarity">
    <text evidence="2">Belongs to the TrbI/VirB10 family.</text>
</comment>
<feature type="region of interest" description="Disordered" evidence="6">
    <location>
        <begin position="1"/>
        <end position="61"/>
    </location>
</feature>
<evidence type="ECO:0000256" key="3">
    <source>
        <dbReference type="ARBA" id="ARBA00022692"/>
    </source>
</evidence>
<dbReference type="Proteomes" id="UP001155057">
    <property type="component" value="Unassembled WGS sequence"/>
</dbReference>
<reference evidence="7" key="1">
    <citation type="submission" date="2022-08" db="EMBL/GenBank/DDBJ databases">
        <title>Genomic Encyclopedia of Type Strains, Phase V (KMG-V): Genome sequencing to study the core and pangenomes of soil and plant-associated prokaryotes.</title>
        <authorList>
            <person name="Whitman W."/>
        </authorList>
    </citation>
    <scope>NUCLEOTIDE SEQUENCE</scope>
    <source>
        <strain evidence="7">SP3049</strain>
    </source>
</reference>
<evidence type="ECO:0000256" key="4">
    <source>
        <dbReference type="ARBA" id="ARBA00022989"/>
    </source>
</evidence>
<feature type="compositionally biased region" description="Basic and acidic residues" evidence="6">
    <location>
        <begin position="330"/>
        <end position="340"/>
    </location>
</feature>
<keyword evidence="4" id="KW-1133">Transmembrane helix</keyword>
<sequence>MNIETKPPEDFDPSKEGIPRNPASGRPVGTAPTPSETRQEVQYQQEQQQQEPEADPRQEIQQEYPMGPSQMSQEDQFLARQQVRRDGQDDVTQVQGPFSPFTIPKGTIIPITLETGVNNQVPGATVMRVTRDVYDRTYRHILIPRGSEVVSSYSTAQQIGQDRLLFAANRLNLPDGRFVNFSDTRAAGPSGMAGLSDIKDRHLLERFGAAGGLAVLGAVVNASNPLSFLGAAQRDSTGVIAGGGTFRNRFTTSLSQQVNNIIGRLLEQQVDREPTLKLRPGLRGLLIINEDINLKRPYYEPGGDFRQQDAEFRKYKRKRKQRQMRRAIRRAQEITADRQRTQSLRNRAQKAAQQAVQSTRPSPRRASRSPQARSSDYYVDELRQQGRLGGTFLPPRRGPTSRERFVFGPNYRRSVPPGQASQSNTSSRPSSGPPRATSDSMSVPKQLRQIRRAKRRKNPGQFREPDRPLYNRQRPDNRYTRGKENYRPQDAQPPRRPRRDLPPGANPSPEDSRDSQQ</sequence>
<dbReference type="InterPro" id="IPR042217">
    <property type="entry name" value="T4SS_VirB10/TrbI"/>
</dbReference>
<evidence type="ECO:0000256" key="6">
    <source>
        <dbReference type="SAM" id="MobiDB-lite"/>
    </source>
</evidence>
<evidence type="ECO:0000256" key="5">
    <source>
        <dbReference type="ARBA" id="ARBA00023136"/>
    </source>
</evidence>
<feature type="compositionally biased region" description="Polar residues" evidence="6">
    <location>
        <begin position="341"/>
        <end position="356"/>
    </location>
</feature>
<evidence type="ECO:0000256" key="2">
    <source>
        <dbReference type="ARBA" id="ARBA00010265"/>
    </source>
</evidence>
<feature type="compositionally biased region" description="Basic and acidic residues" evidence="6">
    <location>
        <begin position="1"/>
        <end position="18"/>
    </location>
</feature>
<evidence type="ECO:0000313" key="8">
    <source>
        <dbReference type="Proteomes" id="UP001155057"/>
    </source>
</evidence>
<dbReference type="CDD" id="cd16429">
    <property type="entry name" value="VirB10"/>
    <property type="match status" value="1"/>
</dbReference>
<feature type="region of interest" description="Disordered" evidence="6">
    <location>
        <begin position="330"/>
        <end position="517"/>
    </location>
</feature>